<dbReference type="Proteomes" id="UP001152759">
    <property type="component" value="Chromosome 2"/>
</dbReference>
<dbReference type="KEGG" id="btab:109037279"/>
<evidence type="ECO:0000256" key="3">
    <source>
        <dbReference type="ARBA" id="ARBA00022525"/>
    </source>
</evidence>
<evidence type="ECO:0000256" key="1">
    <source>
        <dbReference type="ARBA" id="ARBA00004613"/>
    </source>
</evidence>
<comment type="similarity">
    <text evidence="2">Belongs to the major royal jelly protein family.</text>
</comment>
<feature type="chain" id="PRO_5040393318" evidence="5">
    <location>
        <begin position="25"/>
        <end position="718"/>
    </location>
</feature>
<keyword evidence="5" id="KW-0732">Signal</keyword>
<comment type="subcellular location">
    <subcellularLocation>
        <location evidence="1">Secreted</location>
    </subcellularLocation>
</comment>
<feature type="signal peptide" evidence="5">
    <location>
        <begin position="1"/>
        <end position="24"/>
    </location>
</feature>
<dbReference type="Pfam" id="PF03022">
    <property type="entry name" value="MRJP"/>
    <property type="match status" value="1"/>
</dbReference>
<protein>
    <submittedName>
        <fullName evidence="6">Uncharacterized protein</fullName>
    </submittedName>
</protein>
<keyword evidence="7" id="KW-1185">Reference proteome</keyword>
<dbReference type="PANTHER" id="PTHR10009">
    <property type="entry name" value="PROTEIN YELLOW-RELATED"/>
    <property type="match status" value="1"/>
</dbReference>
<dbReference type="EMBL" id="OU963863">
    <property type="protein sequence ID" value="CAH0384071.1"/>
    <property type="molecule type" value="Genomic_DNA"/>
</dbReference>
<dbReference type="Gene3D" id="2.120.10.30">
    <property type="entry name" value="TolB, C-terminal domain"/>
    <property type="match status" value="1"/>
</dbReference>
<proteinExistence type="inferred from homology"/>
<evidence type="ECO:0000256" key="4">
    <source>
        <dbReference type="SAM" id="MobiDB-lite"/>
    </source>
</evidence>
<accession>A0A9P0A4G5</accession>
<dbReference type="InterPro" id="IPR017996">
    <property type="entry name" value="MRJP/yellow-related"/>
</dbReference>
<evidence type="ECO:0000256" key="5">
    <source>
        <dbReference type="SAM" id="SignalP"/>
    </source>
</evidence>
<feature type="region of interest" description="Disordered" evidence="4">
    <location>
        <begin position="220"/>
        <end position="253"/>
    </location>
</feature>
<dbReference type="GO" id="GO:0005576">
    <property type="term" value="C:extracellular region"/>
    <property type="evidence" value="ECO:0007669"/>
    <property type="project" value="UniProtKB-SubCell"/>
</dbReference>
<keyword evidence="3" id="KW-0964">Secreted</keyword>
<evidence type="ECO:0000256" key="2">
    <source>
        <dbReference type="ARBA" id="ARBA00009127"/>
    </source>
</evidence>
<evidence type="ECO:0000313" key="6">
    <source>
        <dbReference type="EMBL" id="CAH0384071.1"/>
    </source>
</evidence>
<reference evidence="6" key="1">
    <citation type="submission" date="2021-12" db="EMBL/GenBank/DDBJ databases">
        <authorList>
            <person name="King R."/>
        </authorList>
    </citation>
    <scope>NUCLEOTIDE SEQUENCE</scope>
</reference>
<evidence type="ECO:0000313" key="7">
    <source>
        <dbReference type="Proteomes" id="UP001152759"/>
    </source>
</evidence>
<name>A0A9P0A4G5_BEMTA</name>
<dbReference type="PANTHER" id="PTHR10009:SF6">
    <property type="entry name" value="FI16876P1"/>
    <property type="match status" value="1"/>
</dbReference>
<sequence length="718" mass="79998">MHSRELKFIVTILVLPDFLVCSSSVEFSHGTEPLSAQPKSVPEIISAKASKETFAKLGFKNPGEVEKSSIAKDHSEKLQPASSLDFERKLGQPTDEKAFIRQALEQFEKFKKTSRQRALDQIRSLEEKTESLAFLTSKNGNLEVDAPGNMEKPLMSLDHNKIDSKNPPSEPEFTDIAELTIKNSGDGLEPLKLDPLNEVKKIDRRLELPVLKRGTFESRKKVSPKIGSGNGFQGIPKIQKPSKTTPSKLGKENRDVKNSIHKTAGTLGTGIAKAKRTPLLKRDTEDLDKNRVPKINRTFEGALNKTLAVKLTGNIEKQQTADDQRSENAISDVKIPLLKPAPKESSKIARNETTKPSLKRRISAPNMVYHLDAECVAFPSERTRSKFLEREQFIPRNVMINRVQFSGDRAYVAMPKLKRGVPFSVGKVSLAGGPRRELRIEAFPSWAIHRYANISGIVNAVDIFAEEGTLWILDSGVVSTLENPERLAPPKVFAVDLVTEQVIKAIDLSNFVDKTSRLQHLVVESGPYDCRFVYISDAASRGLIIWDVCHDFGSKIILPRSTQPEVAVGPDILYLGLVTRGKMDLLAVTFLGAERLFGIPTYSLQNLKFGTMTGDVTNMGLKPRKLVILAANQQWMYFRFVASGDVYAWDVGTDFKEENFKKLRTGGEEGFATQVAVGHKRMIWALESNFQDYGKQGKESGLVFSIRAICKISDVQFI</sequence>
<gene>
    <name evidence="6" type="ORF">BEMITA_LOCUS3448</name>
</gene>
<organism evidence="6 7">
    <name type="scientific">Bemisia tabaci</name>
    <name type="common">Sweetpotato whitefly</name>
    <name type="synonym">Aleurodes tabaci</name>
    <dbReference type="NCBI Taxonomy" id="7038"/>
    <lineage>
        <taxon>Eukaryota</taxon>
        <taxon>Metazoa</taxon>
        <taxon>Ecdysozoa</taxon>
        <taxon>Arthropoda</taxon>
        <taxon>Hexapoda</taxon>
        <taxon>Insecta</taxon>
        <taxon>Pterygota</taxon>
        <taxon>Neoptera</taxon>
        <taxon>Paraneoptera</taxon>
        <taxon>Hemiptera</taxon>
        <taxon>Sternorrhyncha</taxon>
        <taxon>Aleyrodoidea</taxon>
        <taxon>Aleyrodidae</taxon>
        <taxon>Aleyrodinae</taxon>
        <taxon>Bemisia</taxon>
    </lineage>
</organism>
<dbReference type="InterPro" id="IPR011042">
    <property type="entry name" value="6-blade_b-propeller_TolB-like"/>
</dbReference>
<dbReference type="AlphaFoldDB" id="A0A9P0A4G5"/>